<proteinExistence type="predicted"/>
<dbReference type="InterPro" id="IPR038750">
    <property type="entry name" value="YczE/YyaS-like"/>
</dbReference>
<feature type="transmembrane region" description="Helical" evidence="1">
    <location>
        <begin position="116"/>
        <end position="136"/>
    </location>
</feature>
<accession>W1TVR2</accession>
<dbReference type="eggNOG" id="COG2364">
    <property type="taxonomic scope" value="Bacteria"/>
</dbReference>
<dbReference type="PANTHER" id="PTHR40078:SF1">
    <property type="entry name" value="INTEGRAL MEMBRANE PROTEIN"/>
    <property type="match status" value="1"/>
</dbReference>
<dbReference type="PATRIC" id="fig|1403946.3.peg.459"/>
<dbReference type="Proteomes" id="UP000018846">
    <property type="component" value="Unassembled WGS sequence"/>
</dbReference>
<keyword evidence="1" id="KW-1133">Transmembrane helix</keyword>
<keyword evidence="1" id="KW-0472">Membrane</keyword>
<feature type="transmembrane region" description="Helical" evidence="1">
    <location>
        <begin position="167"/>
        <end position="189"/>
    </location>
</feature>
<feature type="transmembrane region" description="Helical" evidence="1">
    <location>
        <begin position="12"/>
        <end position="29"/>
    </location>
</feature>
<name>W1TVR2_STRAP</name>
<feature type="transmembrane region" description="Helical" evidence="1">
    <location>
        <begin position="86"/>
        <end position="110"/>
    </location>
</feature>
<protein>
    <submittedName>
        <fullName evidence="2">Integral membrane protein</fullName>
    </submittedName>
</protein>
<evidence type="ECO:0000256" key="1">
    <source>
        <dbReference type="SAM" id="Phobius"/>
    </source>
</evidence>
<gene>
    <name evidence="2" type="ORF">Q615_SPAC00113G0135</name>
</gene>
<reference evidence="2 3" key="1">
    <citation type="submission" date="2013-12" db="EMBL/GenBank/DDBJ databases">
        <title>A Varibaculum cambriense genome reconstructed from a premature infant gut community with otherwise low bacterial novelty that shifts toward anaerobic metabolism during the third week of life.</title>
        <authorList>
            <person name="Brown C.T."/>
            <person name="Sharon I."/>
            <person name="Thomas B.C."/>
            <person name="Castelle C.J."/>
            <person name="Morowitz M.J."/>
            <person name="Banfield J.F."/>
        </authorList>
    </citation>
    <scope>NUCLEOTIDE SEQUENCE [LARGE SCALE GENOMIC DNA]</scope>
    <source>
        <strain evidence="3">DORA_7</strain>
    </source>
</reference>
<evidence type="ECO:0000313" key="2">
    <source>
        <dbReference type="EMBL" id="ETI85460.1"/>
    </source>
</evidence>
<comment type="caution">
    <text evidence="2">The sequence shown here is derived from an EMBL/GenBank/DDBJ whole genome shotgun (WGS) entry which is preliminary data.</text>
</comment>
<feature type="transmembrane region" description="Helical" evidence="1">
    <location>
        <begin position="55"/>
        <end position="74"/>
    </location>
</feature>
<sequence>MFLIWERMIKLKFLRFMIGINIMALAVALSKVSQLGTSPIASIPNVLSEVWKQSIGLYMLLFMLFLIILQIIIVGHQINKVKLFNICIQMFPGAIFGYFINCYVNLLKILPPFDNYFLKISLLLISIVILALGVVIEVKADFILMPGEGLPQTIAKHFHLPFAKVKLWSDLSMVFTALILSFLLSRPFLGIREGTLLATVFTAPCVSMITYSLDKLK</sequence>
<organism evidence="2 3">
    <name type="scientific">Streptococcus anginosus DORA_7</name>
    <dbReference type="NCBI Taxonomy" id="1403946"/>
    <lineage>
        <taxon>Bacteria</taxon>
        <taxon>Bacillati</taxon>
        <taxon>Bacillota</taxon>
        <taxon>Bacilli</taxon>
        <taxon>Lactobacillales</taxon>
        <taxon>Streptococcaceae</taxon>
        <taxon>Streptococcus</taxon>
        <taxon>Streptococcus anginosus group</taxon>
    </lineage>
</organism>
<feature type="transmembrane region" description="Helical" evidence="1">
    <location>
        <begin position="195"/>
        <end position="213"/>
    </location>
</feature>
<dbReference type="AlphaFoldDB" id="W1TVR2"/>
<dbReference type="EMBL" id="AZMF01000113">
    <property type="protein sequence ID" value="ETI85460.1"/>
    <property type="molecule type" value="Genomic_DNA"/>
</dbReference>
<evidence type="ECO:0000313" key="3">
    <source>
        <dbReference type="Proteomes" id="UP000018846"/>
    </source>
</evidence>
<dbReference type="PANTHER" id="PTHR40078">
    <property type="entry name" value="INTEGRAL MEMBRANE PROTEIN-RELATED"/>
    <property type="match status" value="1"/>
</dbReference>
<dbReference type="Pfam" id="PF19700">
    <property type="entry name" value="DUF6198"/>
    <property type="match status" value="1"/>
</dbReference>
<keyword evidence="1" id="KW-0812">Transmembrane</keyword>